<dbReference type="InterPro" id="IPR011330">
    <property type="entry name" value="Glyco_hydro/deAcase_b/a-brl"/>
</dbReference>
<feature type="non-terminal residue" evidence="6">
    <location>
        <position position="1"/>
    </location>
</feature>
<evidence type="ECO:0000256" key="1">
    <source>
        <dbReference type="ARBA" id="ARBA00001946"/>
    </source>
</evidence>
<comment type="caution">
    <text evidence="6">The sequence shown here is derived from an EMBL/GenBank/DDBJ whole genome shotgun (WGS) entry which is preliminary data.</text>
</comment>
<dbReference type="Pfam" id="PF04794">
    <property type="entry name" value="YdjC"/>
    <property type="match status" value="1"/>
</dbReference>
<dbReference type="CDD" id="cd10802">
    <property type="entry name" value="YdjC_TTHB029_like"/>
    <property type="match status" value="1"/>
</dbReference>
<name>X0Y812_9ZZZZ</name>
<dbReference type="GO" id="GO:0046872">
    <property type="term" value="F:metal ion binding"/>
    <property type="evidence" value="ECO:0007669"/>
    <property type="project" value="UniProtKB-KW"/>
</dbReference>
<dbReference type="InterPro" id="IPR006879">
    <property type="entry name" value="YdjC-like"/>
</dbReference>
<evidence type="ECO:0000256" key="2">
    <source>
        <dbReference type="ARBA" id="ARBA00022723"/>
    </source>
</evidence>
<dbReference type="PANTHER" id="PTHR31609:SF1">
    <property type="entry name" value="CARBOHYDRATE DEACETYLASE"/>
    <property type="match status" value="1"/>
</dbReference>
<comment type="cofactor">
    <cofactor evidence="1">
        <name>Mg(2+)</name>
        <dbReference type="ChEBI" id="CHEBI:18420"/>
    </cofactor>
</comment>
<gene>
    <name evidence="6" type="ORF">S01H1_78097</name>
</gene>
<dbReference type="GO" id="GO:0005975">
    <property type="term" value="P:carbohydrate metabolic process"/>
    <property type="evidence" value="ECO:0007669"/>
    <property type="project" value="InterPro"/>
</dbReference>
<evidence type="ECO:0000313" key="6">
    <source>
        <dbReference type="EMBL" id="GAG43432.1"/>
    </source>
</evidence>
<keyword evidence="3" id="KW-0378">Hydrolase</keyword>
<evidence type="ECO:0000256" key="4">
    <source>
        <dbReference type="ARBA" id="ARBA00022842"/>
    </source>
</evidence>
<evidence type="ECO:0000256" key="3">
    <source>
        <dbReference type="ARBA" id="ARBA00022801"/>
    </source>
</evidence>
<proteinExistence type="predicted"/>
<reference evidence="6" key="1">
    <citation type="journal article" date="2014" name="Front. Microbiol.">
        <title>High frequency of phylogenetically diverse reductive dehalogenase-homologous genes in deep subseafloor sedimentary metagenomes.</title>
        <authorList>
            <person name="Kawai M."/>
            <person name="Futagami T."/>
            <person name="Toyoda A."/>
            <person name="Takaki Y."/>
            <person name="Nishi S."/>
            <person name="Hori S."/>
            <person name="Arai W."/>
            <person name="Tsubouchi T."/>
            <person name="Morono Y."/>
            <person name="Uchiyama I."/>
            <person name="Ito T."/>
            <person name="Fujiyama A."/>
            <person name="Inagaki F."/>
            <person name="Takami H."/>
        </authorList>
    </citation>
    <scope>NUCLEOTIDE SEQUENCE</scope>
    <source>
        <strain evidence="6">Expedition CK06-06</strain>
    </source>
</reference>
<sequence length="231" mass="25284">GLLLFMILTRLAVTQAEEVTYAERLGWPSGTKVVIFHVDDAGMSHNSNMGAIKAVEEGIATSLSIMMPCSWVPEYANYLKANPQTDAGIHLTLTSEWKNYRWGPIAGKPAVPGLTDTDGYLWHNVSDVVAHATPDEVETEIRAQIDKALSMGIVPTHLDAHMGTCFHPLFIDRYVKVGIEKKIPVLIFGGHMQHIGNEAGPLRPLVLSIAQRIWKAGLPVIDDLVTRPTSA</sequence>
<organism evidence="6">
    <name type="scientific">marine sediment metagenome</name>
    <dbReference type="NCBI Taxonomy" id="412755"/>
    <lineage>
        <taxon>unclassified sequences</taxon>
        <taxon>metagenomes</taxon>
        <taxon>ecological metagenomes</taxon>
    </lineage>
</organism>
<dbReference type="Gene3D" id="3.20.20.370">
    <property type="entry name" value="Glycoside hydrolase/deacetylase"/>
    <property type="match status" value="1"/>
</dbReference>
<keyword evidence="2" id="KW-0479">Metal-binding</keyword>
<feature type="non-terminal residue" evidence="6">
    <location>
        <position position="231"/>
    </location>
</feature>
<accession>X0Y812</accession>
<evidence type="ECO:0000256" key="5">
    <source>
        <dbReference type="ARBA" id="ARBA00023277"/>
    </source>
</evidence>
<keyword evidence="5" id="KW-0119">Carbohydrate metabolism</keyword>
<dbReference type="GO" id="GO:0019213">
    <property type="term" value="F:deacetylase activity"/>
    <property type="evidence" value="ECO:0007669"/>
    <property type="project" value="TreeGrafter"/>
</dbReference>
<dbReference type="GO" id="GO:0016787">
    <property type="term" value="F:hydrolase activity"/>
    <property type="evidence" value="ECO:0007669"/>
    <property type="project" value="UniProtKB-KW"/>
</dbReference>
<keyword evidence="4" id="KW-0460">Magnesium</keyword>
<evidence type="ECO:0008006" key="7">
    <source>
        <dbReference type="Google" id="ProtNLM"/>
    </source>
</evidence>
<dbReference type="EMBL" id="BARS01052541">
    <property type="protein sequence ID" value="GAG43432.1"/>
    <property type="molecule type" value="Genomic_DNA"/>
</dbReference>
<dbReference type="SUPFAM" id="SSF88713">
    <property type="entry name" value="Glycoside hydrolase/deacetylase"/>
    <property type="match status" value="1"/>
</dbReference>
<dbReference type="AlphaFoldDB" id="X0Y812"/>
<protein>
    <recommendedName>
        <fullName evidence="7">ChbG/HpnK family deacetylase</fullName>
    </recommendedName>
</protein>
<dbReference type="PANTHER" id="PTHR31609">
    <property type="entry name" value="YDJC DEACETYLASE FAMILY MEMBER"/>
    <property type="match status" value="1"/>
</dbReference>